<proteinExistence type="predicted"/>
<keyword evidence="1" id="KW-0346">Stress response</keyword>
<evidence type="ECO:0000313" key="3">
    <source>
        <dbReference type="Proteomes" id="UP000002051"/>
    </source>
</evidence>
<dbReference type="Proteomes" id="UP000002051">
    <property type="component" value="Chromosome 4"/>
</dbReference>
<name>G7JGJ0_MEDTR</name>
<reference evidence="1 3" key="1">
    <citation type="journal article" date="2011" name="Nature">
        <title>The Medicago genome provides insight into the evolution of rhizobial symbioses.</title>
        <authorList>
            <person name="Young N.D."/>
            <person name="Debelle F."/>
            <person name="Oldroyd G.E."/>
            <person name="Geurts R."/>
            <person name="Cannon S.B."/>
            <person name="Udvardi M.K."/>
            <person name="Benedito V.A."/>
            <person name="Mayer K.F."/>
            <person name="Gouzy J."/>
            <person name="Schoof H."/>
            <person name="Van de Peer Y."/>
            <person name="Proost S."/>
            <person name="Cook D.R."/>
            <person name="Meyers B.C."/>
            <person name="Spannagl M."/>
            <person name="Cheung F."/>
            <person name="De Mita S."/>
            <person name="Krishnakumar V."/>
            <person name="Gundlach H."/>
            <person name="Zhou S."/>
            <person name="Mudge J."/>
            <person name="Bharti A.K."/>
            <person name="Murray J.D."/>
            <person name="Naoumkina M.A."/>
            <person name="Rosen B."/>
            <person name="Silverstein K.A."/>
            <person name="Tang H."/>
            <person name="Rombauts S."/>
            <person name="Zhao P.X."/>
            <person name="Zhou P."/>
            <person name="Barbe V."/>
            <person name="Bardou P."/>
            <person name="Bechner M."/>
            <person name="Bellec A."/>
            <person name="Berger A."/>
            <person name="Berges H."/>
            <person name="Bidwell S."/>
            <person name="Bisseling T."/>
            <person name="Choisne N."/>
            <person name="Couloux A."/>
            <person name="Denny R."/>
            <person name="Deshpande S."/>
            <person name="Dai X."/>
            <person name="Doyle J.J."/>
            <person name="Dudez A.M."/>
            <person name="Farmer A.D."/>
            <person name="Fouteau S."/>
            <person name="Franken C."/>
            <person name="Gibelin C."/>
            <person name="Gish J."/>
            <person name="Goldstein S."/>
            <person name="Gonzalez A.J."/>
            <person name="Green P.J."/>
            <person name="Hallab A."/>
            <person name="Hartog M."/>
            <person name="Hua A."/>
            <person name="Humphray S.J."/>
            <person name="Jeong D.H."/>
            <person name="Jing Y."/>
            <person name="Jocker A."/>
            <person name="Kenton S.M."/>
            <person name="Kim D.J."/>
            <person name="Klee K."/>
            <person name="Lai H."/>
            <person name="Lang C."/>
            <person name="Lin S."/>
            <person name="Macmil S.L."/>
            <person name="Magdelenat G."/>
            <person name="Matthews L."/>
            <person name="McCorrison J."/>
            <person name="Monaghan E.L."/>
            <person name="Mun J.H."/>
            <person name="Najar F.Z."/>
            <person name="Nicholson C."/>
            <person name="Noirot C."/>
            <person name="O'Bleness M."/>
            <person name="Paule C.R."/>
            <person name="Poulain J."/>
            <person name="Prion F."/>
            <person name="Qin B."/>
            <person name="Qu C."/>
            <person name="Retzel E.F."/>
            <person name="Riddle C."/>
            <person name="Sallet E."/>
            <person name="Samain S."/>
            <person name="Samson N."/>
            <person name="Sanders I."/>
            <person name="Saurat O."/>
            <person name="Scarpelli C."/>
            <person name="Schiex T."/>
            <person name="Segurens B."/>
            <person name="Severin A.J."/>
            <person name="Sherrier D.J."/>
            <person name="Shi R."/>
            <person name="Sims S."/>
            <person name="Singer S.R."/>
            <person name="Sinharoy S."/>
            <person name="Sterck L."/>
            <person name="Viollet A."/>
            <person name="Wang B.B."/>
            <person name="Wang K."/>
            <person name="Wang M."/>
            <person name="Wang X."/>
            <person name="Warfsmann J."/>
            <person name="Weissenbach J."/>
            <person name="White D.D."/>
            <person name="White J.D."/>
            <person name="Wiley G.B."/>
            <person name="Wincker P."/>
            <person name="Xing Y."/>
            <person name="Yang L."/>
            <person name="Yao Z."/>
            <person name="Ying F."/>
            <person name="Zhai J."/>
            <person name="Zhou L."/>
            <person name="Zuber A."/>
            <person name="Denarie J."/>
            <person name="Dixon R.A."/>
            <person name="May G.D."/>
            <person name="Schwartz D.C."/>
            <person name="Rogers J."/>
            <person name="Quetier F."/>
            <person name="Town C.D."/>
            <person name="Roe B.A."/>
        </authorList>
    </citation>
    <scope>NUCLEOTIDE SEQUENCE [LARGE SCALE GENOMIC DNA]</scope>
    <source>
        <strain evidence="1">A17</strain>
        <strain evidence="2 3">cv. Jemalong A17</strain>
    </source>
</reference>
<reference evidence="2" key="3">
    <citation type="submission" date="2015-04" db="UniProtKB">
        <authorList>
            <consortium name="EnsemblPlants"/>
        </authorList>
    </citation>
    <scope>IDENTIFICATION</scope>
    <source>
        <strain evidence="2">cv. Jemalong A17</strain>
    </source>
</reference>
<dbReference type="EnsemblPlants" id="AES91650">
    <property type="protein sequence ID" value="AES91650"/>
    <property type="gene ID" value="MTR_4g115870"/>
</dbReference>
<sequence length="240" mass="27823">MTIKFLSHFPLEDGGNLVSKQVTFSNTFPTLPRYFPTNENSVTLTNISTSLSTYAYLYNMKHSIGRVDTDPEVKNFPFMLQILCNDIRPFFGALMMDKVWRYTTAKQFLAIYIGQLKLLAETQLKRRIRNVVLLVLLMRIRTVKARNWLFIFNMDSSYCDVAVTERLLVETYYLLPDSGDIFKKHIDVDRKIKTMSLLRVATLEVIHRLSSQTSVEFDLDLGDGLKIGKVVKREEFEDVN</sequence>
<evidence type="ECO:0000313" key="1">
    <source>
        <dbReference type="EMBL" id="AES91650.1"/>
    </source>
</evidence>
<dbReference type="EMBL" id="CM001220">
    <property type="protein sequence ID" value="AES91650.1"/>
    <property type="molecule type" value="Genomic_DNA"/>
</dbReference>
<organism evidence="1 3">
    <name type="scientific">Medicago truncatula</name>
    <name type="common">Barrel medic</name>
    <name type="synonym">Medicago tribuloides</name>
    <dbReference type="NCBI Taxonomy" id="3880"/>
    <lineage>
        <taxon>Eukaryota</taxon>
        <taxon>Viridiplantae</taxon>
        <taxon>Streptophyta</taxon>
        <taxon>Embryophyta</taxon>
        <taxon>Tracheophyta</taxon>
        <taxon>Spermatophyta</taxon>
        <taxon>Magnoliopsida</taxon>
        <taxon>eudicotyledons</taxon>
        <taxon>Gunneridae</taxon>
        <taxon>Pentapetalae</taxon>
        <taxon>rosids</taxon>
        <taxon>fabids</taxon>
        <taxon>Fabales</taxon>
        <taxon>Fabaceae</taxon>
        <taxon>Papilionoideae</taxon>
        <taxon>50 kb inversion clade</taxon>
        <taxon>NPAAA clade</taxon>
        <taxon>Hologalegina</taxon>
        <taxon>IRL clade</taxon>
        <taxon>Trifolieae</taxon>
        <taxon>Medicago</taxon>
    </lineage>
</organism>
<dbReference type="PaxDb" id="3880-AES91650"/>
<dbReference type="HOGENOM" id="CLU_1157902_0_0_1"/>
<keyword evidence="3" id="KW-1185">Reference proteome</keyword>
<reference evidence="1 3" key="2">
    <citation type="journal article" date="2014" name="BMC Genomics">
        <title>An improved genome release (version Mt4.0) for the model legume Medicago truncatula.</title>
        <authorList>
            <person name="Tang H."/>
            <person name="Krishnakumar V."/>
            <person name="Bidwell S."/>
            <person name="Rosen B."/>
            <person name="Chan A."/>
            <person name="Zhou S."/>
            <person name="Gentzbittel L."/>
            <person name="Childs K.L."/>
            <person name="Yandell M."/>
            <person name="Gundlach H."/>
            <person name="Mayer K.F."/>
            <person name="Schwartz D.C."/>
            <person name="Town C.D."/>
        </authorList>
    </citation>
    <scope>GENOME REANNOTATION</scope>
    <source>
        <strain evidence="2 3">cv. Jemalong A17</strain>
    </source>
</reference>
<evidence type="ECO:0000313" key="2">
    <source>
        <dbReference type="EnsemblPlants" id="AES91650"/>
    </source>
</evidence>
<dbReference type="STRING" id="3880.G7JGJ0"/>
<accession>G7JGJ0</accession>
<dbReference type="eggNOG" id="KOG0101">
    <property type="taxonomic scope" value="Eukaryota"/>
</dbReference>
<dbReference type="AlphaFoldDB" id="G7JGJ0"/>
<protein>
    <submittedName>
        <fullName evidence="1">Heat shock 70 kDa protein, putative</fullName>
    </submittedName>
</protein>
<gene>
    <name evidence="1" type="ordered locus">MTR_4g115870</name>
</gene>